<dbReference type="SUPFAM" id="SSF49464">
    <property type="entry name" value="Carboxypeptidase regulatory domain-like"/>
    <property type="match status" value="1"/>
</dbReference>
<dbReference type="Proteomes" id="UP000228535">
    <property type="component" value="Unassembled WGS sequence"/>
</dbReference>
<dbReference type="AlphaFoldDB" id="A0A2M9AS35"/>
<keyword evidence="1" id="KW-0645">Protease</keyword>
<dbReference type="GO" id="GO:0004180">
    <property type="term" value="F:carboxypeptidase activity"/>
    <property type="evidence" value="ECO:0007669"/>
    <property type="project" value="UniProtKB-KW"/>
</dbReference>
<evidence type="ECO:0000313" key="2">
    <source>
        <dbReference type="Proteomes" id="UP000228535"/>
    </source>
</evidence>
<keyword evidence="1" id="KW-0378">Hydrolase</keyword>
<accession>A0A2M9AS35</accession>
<keyword evidence="2" id="KW-1185">Reference proteome</keyword>
<proteinExistence type="predicted"/>
<dbReference type="EMBL" id="PGFA01000004">
    <property type="protein sequence ID" value="PJJ48515.1"/>
    <property type="molecule type" value="Genomic_DNA"/>
</dbReference>
<dbReference type="InterPro" id="IPR008969">
    <property type="entry name" value="CarboxyPept-like_regulatory"/>
</dbReference>
<keyword evidence="1" id="KW-0121">Carboxypeptidase</keyword>
<comment type="caution">
    <text evidence="1">The sequence shown here is derived from an EMBL/GenBank/DDBJ whole genome shotgun (WGS) entry which is preliminary data.</text>
</comment>
<name>A0A2M9AS35_9BACT</name>
<reference evidence="1 2" key="1">
    <citation type="submission" date="2017-11" db="EMBL/GenBank/DDBJ databases">
        <title>Genomic Encyclopedia of Archaeal and Bacterial Type Strains, Phase II (KMG-II): From Individual Species to Whole Genera.</title>
        <authorList>
            <person name="Goeker M."/>
        </authorList>
    </citation>
    <scope>NUCLEOTIDE SEQUENCE [LARGE SCALE GENOMIC DNA]</scope>
    <source>
        <strain evidence="1 2">DSM 11115</strain>
    </source>
</reference>
<sequence length="117" mass="12353">MDADRETGAEVSTRLNCQPLAGQVVDAMGQPIIGATLLLKGTTNAYITDGKGSFEITAPVSQKQVVAVEAAGYLPAMITLTSCALSDIVLERDPAVRIKRGGKKAGQIVRYGDAYRQ</sequence>
<dbReference type="Gene3D" id="2.60.40.1120">
    <property type="entry name" value="Carboxypeptidase-like, regulatory domain"/>
    <property type="match status" value="1"/>
</dbReference>
<organism evidence="1 2">
    <name type="scientific">Hymenobacter chitinivorans DSM 11115</name>
    <dbReference type="NCBI Taxonomy" id="1121954"/>
    <lineage>
        <taxon>Bacteria</taxon>
        <taxon>Pseudomonadati</taxon>
        <taxon>Bacteroidota</taxon>
        <taxon>Cytophagia</taxon>
        <taxon>Cytophagales</taxon>
        <taxon>Hymenobacteraceae</taxon>
        <taxon>Hymenobacter</taxon>
    </lineage>
</organism>
<protein>
    <submittedName>
        <fullName evidence="1">Carboxypeptidase-like protein</fullName>
    </submittedName>
</protein>
<evidence type="ECO:0000313" key="1">
    <source>
        <dbReference type="EMBL" id="PJJ48515.1"/>
    </source>
</evidence>
<gene>
    <name evidence="1" type="ORF">CLV45_4223</name>
</gene>
<dbReference type="Pfam" id="PF13715">
    <property type="entry name" value="CarbopepD_reg_2"/>
    <property type="match status" value="1"/>
</dbReference>